<dbReference type="SUPFAM" id="SSF51126">
    <property type="entry name" value="Pectin lyase-like"/>
    <property type="match status" value="1"/>
</dbReference>
<dbReference type="PANTHER" id="PTHR42970:SF1">
    <property type="entry name" value="PECTATE LYASE C-RELATED"/>
    <property type="match status" value="1"/>
</dbReference>
<dbReference type="AlphaFoldDB" id="F4L6M0"/>
<dbReference type="GO" id="GO:0046872">
    <property type="term" value="F:metal ion binding"/>
    <property type="evidence" value="ECO:0007669"/>
    <property type="project" value="UniProtKB-KW"/>
</dbReference>
<accession>F4L6M0</accession>
<sequence length="583" mass="64509">MKSILACCVFWLIGGIALPAQIPAFPGAQGFGTQLTTGGRGGQVIYVSTLNCDGPGSLAEALSTPGPKYILFKVSGIIDCAAEIVWGDCYIAGQTSPGGVIVRGIIADDWYEPNNGAKNIIIRHLNSRPGSEQVRAGKGWIADDALRLDGATRVVIDHCSFANATDEAVQISRSNNLTIQFSQLAETIGDHYEFGGMLLNYSANGHRKDSISIHHNIWNRIGGRMPEMSCEQSGEAPNDMSCLQHPLHIELSNNLLWDQQIEMYYNSGFYTSNQEAPGMRLLPNFVNNLAVVRSNMCHGMFRDHMLSFSNNELFVSGNQLSRFPNYADYDLFYCCNDFCTAPNHPNRDLGKAIRRSARFPYPNITYTATKDLLANLRSNVGAFNPYSSKRRDQMNRRLMQPLLDNVIDTRPIDGRDYYQDAFKLDFSTPPAAPQDSDSDGMPDSWENTQGLNPNVRDHNGTQLSLKFTGIAGYTNLECYLNDLADRLVNGSPLTKVGDRGTEKRWGKINFDPSSRMLYVEIGATAPEGKEVSARVYNTYGATLAEANTQGQTLQVPLNHLPSGMHFVHIRKGMYAVTEKLFIP</sequence>
<protein>
    <submittedName>
        <fullName evidence="5">Outer membrane adhesin like protein</fullName>
    </submittedName>
</protein>
<keyword evidence="6" id="KW-1185">Reference proteome</keyword>
<dbReference type="STRING" id="760192.Halhy_1978"/>
<dbReference type="Gene3D" id="2.160.20.10">
    <property type="entry name" value="Single-stranded right-handed beta-helix, Pectin lyase-like"/>
    <property type="match status" value="1"/>
</dbReference>
<feature type="chain" id="PRO_5003310759" evidence="4">
    <location>
        <begin position="20"/>
        <end position="583"/>
    </location>
</feature>
<dbReference type="KEGG" id="hhy:Halhy_1978"/>
<evidence type="ECO:0000256" key="3">
    <source>
        <dbReference type="SAM" id="MobiDB-lite"/>
    </source>
</evidence>
<keyword evidence="4" id="KW-0732">Signal</keyword>
<dbReference type="InterPro" id="IPR011050">
    <property type="entry name" value="Pectin_lyase_fold/virulence"/>
</dbReference>
<keyword evidence="2" id="KW-0325">Glycoprotein</keyword>
<feature type="signal peptide" evidence="4">
    <location>
        <begin position="1"/>
        <end position="19"/>
    </location>
</feature>
<name>F4L6M0_HALH1</name>
<evidence type="ECO:0000313" key="5">
    <source>
        <dbReference type="EMBL" id="AEE49863.1"/>
    </source>
</evidence>
<proteinExistence type="predicted"/>
<dbReference type="EMBL" id="CP002691">
    <property type="protein sequence ID" value="AEE49863.1"/>
    <property type="molecule type" value="Genomic_DNA"/>
</dbReference>
<dbReference type="eggNOG" id="COG3866">
    <property type="taxonomic scope" value="Bacteria"/>
</dbReference>
<gene>
    <name evidence="5" type="ordered locus">Halhy_1978</name>
</gene>
<dbReference type="Proteomes" id="UP000008461">
    <property type="component" value="Chromosome"/>
</dbReference>
<evidence type="ECO:0000256" key="4">
    <source>
        <dbReference type="SAM" id="SignalP"/>
    </source>
</evidence>
<dbReference type="HOGENOM" id="CLU_016764_2_0_10"/>
<feature type="region of interest" description="Disordered" evidence="3">
    <location>
        <begin position="428"/>
        <end position="457"/>
    </location>
</feature>
<dbReference type="InterPro" id="IPR012334">
    <property type="entry name" value="Pectin_lyas_fold"/>
</dbReference>
<reference evidence="5 6" key="1">
    <citation type="journal article" date="2011" name="Stand. Genomic Sci.">
        <title>Complete genome sequence of Haliscomenobacter hydrossis type strain (O).</title>
        <authorList>
            <consortium name="US DOE Joint Genome Institute (JGI-PGF)"/>
            <person name="Daligault H."/>
            <person name="Lapidus A."/>
            <person name="Zeytun A."/>
            <person name="Nolan M."/>
            <person name="Lucas S."/>
            <person name="Del Rio T.G."/>
            <person name="Tice H."/>
            <person name="Cheng J.F."/>
            <person name="Tapia R."/>
            <person name="Han C."/>
            <person name="Goodwin L."/>
            <person name="Pitluck S."/>
            <person name="Liolios K."/>
            <person name="Pagani I."/>
            <person name="Ivanova N."/>
            <person name="Huntemann M."/>
            <person name="Mavromatis K."/>
            <person name="Mikhailova N."/>
            <person name="Pati A."/>
            <person name="Chen A."/>
            <person name="Palaniappan K."/>
            <person name="Land M."/>
            <person name="Hauser L."/>
            <person name="Brambilla E.M."/>
            <person name="Rohde M."/>
            <person name="Verbarg S."/>
            <person name="Goker M."/>
            <person name="Bristow J."/>
            <person name="Eisen J.A."/>
            <person name="Markowitz V."/>
            <person name="Hugenholtz P."/>
            <person name="Kyrpides N.C."/>
            <person name="Klenk H.P."/>
            <person name="Woyke T."/>
        </authorList>
    </citation>
    <scope>NUCLEOTIDE SEQUENCE [LARGE SCALE GENOMIC DNA]</scope>
    <source>
        <strain evidence="6">ATCC 27775 / DSM 1100 / LMG 10767 / O</strain>
    </source>
</reference>
<reference key="2">
    <citation type="submission" date="2011-04" db="EMBL/GenBank/DDBJ databases">
        <title>Complete sequence of chromosome of Haliscomenobacter hydrossis DSM 1100.</title>
        <authorList>
            <consortium name="US DOE Joint Genome Institute (JGI-PGF)"/>
            <person name="Lucas S."/>
            <person name="Han J."/>
            <person name="Lapidus A."/>
            <person name="Bruce D."/>
            <person name="Goodwin L."/>
            <person name="Pitluck S."/>
            <person name="Peters L."/>
            <person name="Kyrpides N."/>
            <person name="Mavromatis K."/>
            <person name="Ivanova N."/>
            <person name="Ovchinnikova G."/>
            <person name="Pagani I."/>
            <person name="Daligault H."/>
            <person name="Detter J.C."/>
            <person name="Han C."/>
            <person name="Land M."/>
            <person name="Hauser L."/>
            <person name="Markowitz V."/>
            <person name="Cheng J.-F."/>
            <person name="Hugenholtz P."/>
            <person name="Woyke T."/>
            <person name="Wu D."/>
            <person name="Verbarg S."/>
            <person name="Frueling A."/>
            <person name="Brambilla E."/>
            <person name="Klenk H.-P."/>
            <person name="Eisen J.A."/>
        </authorList>
    </citation>
    <scope>NUCLEOTIDE SEQUENCE</scope>
    <source>
        <strain>DSM 1100</strain>
    </source>
</reference>
<dbReference type="RefSeq" id="WP_013764416.1">
    <property type="nucleotide sequence ID" value="NC_015510.1"/>
</dbReference>
<evidence type="ECO:0000256" key="1">
    <source>
        <dbReference type="ARBA" id="ARBA00022723"/>
    </source>
</evidence>
<dbReference type="PANTHER" id="PTHR42970">
    <property type="entry name" value="PECTATE LYASE C-RELATED"/>
    <property type="match status" value="1"/>
</dbReference>
<evidence type="ECO:0000313" key="6">
    <source>
        <dbReference type="Proteomes" id="UP000008461"/>
    </source>
</evidence>
<keyword evidence="1" id="KW-0479">Metal-binding</keyword>
<dbReference type="OrthoDB" id="8737820at2"/>
<dbReference type="InterPro" id="IPR052063">
    <property type="entry name" value="Polysaccharide_Lyase_1"/>
</dbReference>
<evidence type="ECO:0000256" key="2">
    <source>
        <dbReference type="ARBA" id="ARBA00023180"/>
    </source>
</evidence>
<organism evidence="5 6">
    <name type="scientific">Haliscomenobacter hydrossis (strain ATCC 27775 / DSM 1100 / LMG 10767 / O)</name>
    <dbReference type="NCBI Taxonomy" id="760192"/>
    <lineage>
        <taxon>Bacteria</taxon>
        <taxon>Pseudomonadati</taxon>
        <taxon>Bacteroidota</taxon>
        <taxon>Saprospiria</taxon>
        <taxon>Saprospirales</taxon>
        <taxon>Haliscomenobacteraceae</taxon>
        <taxon>Haliscomenobacter</taxon>
    </lineage>
</organism>